<evidence type="ECO:0000313" key="2">
    <source>
        <dbReference type="Proteomes" id="UP001170624"/>
    </source>
</evidence>
<sequence length="231" mass="26249">MKYCSNEFDEALDSLGHYQIYPDLKPWVGCEYNASRVKILVIGESHYLDVGSTYHHNPEEWYAGVTVSDKEDNGWIKTRNIISNGIKSKWKSKSKTIYRNIEKALFESEADFHPSSTAFSRIAFLNYFQRPAEQTGKSIKVSQLDADVSKSVVGQVAKAIAPEIIIFTSSLAYRHAKRSGLLTEFDAQSIKYTRTPHPGMPWWNRVSKAYGNRTGKQHFIDFVNSAVKIEA</sequence>
<dbReference type="AlphaFoldDB" id="A0AAW7Y9T0"/>
<protein>
    <recommendedName>
        <fullName evidence="3">Uracil-DNA glycosylase-like domain-containing protein</fullName>
    </recommendedName>
</protein>
<evidence type="ECO:0008006" key="3">
    <source>
        <dbReference type="Google" id="ProtNLM"/>
    </source>
</evidence>
<proteinExistence type="predicted"/>
<reference evidence="1" key="1">
    <citation type="submission" date="2023-07" db="EMBL/GenBank/DDBJ databases">
        <title>Genome content predicts the carbon catabolic preferences of heterotrophic bacteria.</title>
        <authorList>
            <person name="Gralka M."/>
        </authorList>
    </citation>
    <scope>NUCLEOTIDE SEQUENCE</scope>
    <source>
        <strain evidence="1">G2M05</strain>
    </source>
</reference>
<organism evidence="1 2">
    <name type="scientific">Photobacterium sanguinicancri</name>
    <dbReference type="NCBI Taxonomy" id="875932"/>
    <lineage>
        <taxon>Bacteria</taxon>
        <taxon>Pseudomonadati</taxon>
        <taxon>Pseudomonadota</taxon>
        <taxon>Gammaproteobacteria</taxon>
        <taxon>Vibrionales</taxon>
        <taxon>Vibrionaceae</taxon>
        <taxon>Photobacterium</taxon>
    </lineage>
</organism>
<accession>A0AAW7Y9T0</accession>
<dbReference type="EMBL" id="JAUOPU010000051">
    <property type="protein sequence ID" value="MDO6545406.1"/>
    <property type="molecule type" value="Genomic_DNA"/>
</dbReference>
<dbReference type="Proteomes" id="UP001170624">
    <property type="component" value="Unassembled WGS sequence"/>
</dbReference>
<gene>
    <name evidence="1" type="ORF">Q4568_22965</name>
</gene>
<comment type="caution">
    <text evidence="1">The sequence shown here is derived from an EMBL/GenBank/DDBJ whole genome shotgun (WGS) entry which is preliminary data.</text>
</comment>
<evidence type="ECO:0000313" key="1">
    <source>
        <dbReference type="EMBL" id="MDO6545406.1"/>
    </source>
</evidence>
<name>A0AAW7Y9T0_9GAMM</name>
<dbReference type="RefSeq" id="WP_303502036.1">
    <property type="nucleotide sequence ID" value="NZ_JAUOPU010000051.1"/>
</dbReference>